<comment type="caution">
    <text evidence="2">The sequence shown here is derived from an EMBL/GenBank/DDBJ whole genome shotgun (WGS) entry which is preliminary data.</text>
</comment>
<protein>
    <recommendedName>
        <fullName evidence="1">Replication-associated protein G2P C-terminal domain-containing protein</fullName>
    </recommendedName>
</protein>
<evidence type="ECO:0000313" key="3">
    <source>
        <dbReference type="Proteomes" id="UP000811282"/>
    </source>
</evidence>
<evidence type="ECO:0000313" key="2">
    <source>
        <dbReference type="EMBL" id="MBT9433174.1"/>
    </source>
</evidence>
<keyword evidence="3" id="KW-1185">Reference proteome</keyword>
<reference evidence="2 3" key="1">
    <citation type="journal article" date="2021" name="Genome Biol. Evol.">
        <title>The evolution of interdependence in a four-way mealybug symbiosis.</title>
        <authorList>
            <person name="Garber A.I."/>
            <person name="Kupper M."/>
            <person name="Laetsch D.R."/>
            <person name="Weldon S.R."/>
            <person name="Ladinsky M.S."/>
            <person name="Bjorkman P.J."/>
            <person name="McCutcheon J.P."/>
        </authorList>
    </citation>
    <scope>NUCLEOTIDE SEQUENCE [LARGE SCALE GENOMIC DNA]</scope>
    <source>
        <strain evidence="2">SOD</strain>
    </source>
</reference>
<feature type="domain" description="Replication-associated protein G2P C-terminal" evidence="1">
    <location>
        <begin position="2"/>
        <end position="44"/>
    </location>
</feature>
<dbReference type="InterPro" id="IPR022688">
    <property type="entry name" value="G2P_C"/>
</dbReference>
<dbReference type="RefSeq" id="WP_215671218.1">
    <property type="nucleotide sequence ID" value="NZ_JAFJYC010000002.1"/>
</dbReference>
<gene>
    <name evidence="2" type="ORF">JZM24_15530</name>
</gene>
<sequence length="49" mass="5676">MLLSCRIDIAQRCNVSKFSPVFVRNSREIAVSDAVMPDWYIRPNHLRVA</sequence>
<name>A0ABS5YE16_9GAMM</name>
<evidence type="ECO:0000259" key="1">
    <source>
        <dbReference type="Pfam" id="PF05155"/>
    </source>
</evidence>
<dbReference type="EMBL" id="JAFJYC010000002">
    <property type="protein sequence ID" value="MBT9433174.1"/>
    <property type="molecule type" value="Genomic_DNA"/>
</dbReference>
<dbReference type="Proteomes" id="UP000811282">
    <property type="component" value="Unassembled WGS sequence"/>
</dbReference>
<accession>A0ABS5YE16</accession>
<proteinExistence type="predicted"/>
<dbReference type="Pfam" id="PF05155">
    <property type="entry name" value="G2P_X_C"/>
    <property type="match status" value="1"/>
</dbReference>
<organism evidence="2 3">
    <name type="scientific">Candidatus Sodalis endolongispinus</name>
    <dbReference type="NCBI Taxonomy" id="2812662"/>
    <lineage>
        <taxon>Bacteria</taxon>
        <taxon>Pseudomonadati</taxon>
        <taxon>Pseudomonadota</taxon>
        <taxon>Gammaproteobacteria</taxon>
        <taxon>Enterobacterales</taxon>
        <taxon>Bruguierivoracaceae</taxon>
        <taxon>Sodalis</taxon>
    </lineage>
</organism>